<sequence length="165" mass="17711">MTSGQQRLVLVLPLEPLAVGDSFAVAEWPLHITVLPPFLTERTVDDVAVLIAEVAGTQPELRARAGSAALFGRKHDIPVTLVVENPELTLLHRRLVEAVRPLAARPDEPAFTGPGFRAHITVKGPSRVSKGDELILTQLALVDMAARADAAGRAVLATLPLHRFS</sequence>
<keyword evidence="2" id="KW-1185">Reference proteome</keyword>
<dbReference type="RefSeq" id="WP_119975380.1">
    <property type="nucleotide sequence ID" value="NZ_JBHSQA010000003.1"/>
</dbReference>
<comment type="caution">
    <text evidence="1">The sequence shown here is derived from an EMBL/GenBank/DDBJ whole genome shotgun (WGS) entry which is preliminary data.</text>
</comment>
<dbReference type="OrthoDB" id="5125415at2"/>
<evidence type="ECO:0000313" key="1">
    <source>
        <dbReference type="EMBL" id="RJT87507.1"/>
    </source>
</evidence>
<dbReference type="Pfam" id="PF13563">
    <property type="entry name" value="2_5_RNA_ligase2"/>
    <property type="match status" value="1"/>
</dbReference>
<dbReference type="Gene3D" id="3.90.1140.10">
    <property type="entry name" value="Cyclic phosphodiesterase"/>
    <property type="match status" value="1"/>
</dbReference>
<dbReference type="Proteomes" id="UP000272015">
    <property type="component" value="Unassembled WGS sequence"/>
</dbReference>
<gene>
    <name evidence="1" type="ORF">D6T64_14460</name>
</gene>
<dbReference type="EMBL" id="QZVS01000089">
    <property type="protein sequence ID" value="RJT87507.1"/>
    <property type="molecule type" value="Genomic_DNA"/>
</dbReference>
<dbReference type="SUPFAM" id="SSF55144">
    <property type="entry name" value="LigT-like"/>
    <property type="match status" value="1"/>
</dbReference>
<protein>
    <recommendedName>
        <fullName evidence="3">2'-5' RNA ligase family protein</fullName>
    </recommendedName>
</protein>
<organism evidence="1 2">
    <name type="scientific">Cryobacterium melibiosiphilum</name>
    <dbReference type="NCBI Taxonomy" id="995039"/>
    <lineage>
        <taxon>Bacteria</taxon>
        <taxon>Bacillati</taxon>
        <taxon>Actinomycetota</taxon>
        <taxon>Actinomycetes</taxon>
        <taxon>Micrococcales</taxon>
        <taxon>Microbacteriaceae</taxon>
        <taxon>Cryobacterium</taxon>
    </lineage>
</organism>
<evidence type="ECO:0008006" key="3">
    <source>
        <dbReference type="Google" id="ProtNLM"/>
    </source>
</evidence>
<accession>A0A3A5MBL3</accession>
<name>A0A3A5MBL3_9MICO</name>
<reference evidence="1 2" key="1">
    <citation type="submission" date="2018-09" db="EMBL/GenBank/DDBJ databases">
        <title>Novel species of Cryobacterium.</title>
        <authorList>
            <person name="Liu Q."/>
            <person name="Xin Y.-H."/>
        </authorList>
    </citation>
    <scope>NUCLEOTIDE SEQUENCE [LARGE SCALE GENOMIC DNA]</scope>
    <source>
        <strain evidence="1 2">Hh39</strain>
    </source>
</reference>
<dbReference type="InterPro" id="IPR009097">
    <property type="entry name" value="Cyclic_Pdiesterase"/>
</dbReference>
<proteinExistence type="predicted"/>
<dbReference type="AlphaFoldDB" id="A0A3A5MBL3"/>
<evidence type="ECO:0000313" key="2">
    <source>
        <dbReference type="Proteomes" id="UP000272015"/>
    </source>
</evidence>